<dbReference type="InterPro" id="IPR058240">
    <property type="entry name" value="rSAM_sf"/>
</dbReference>
<dbReference type="PROSITE" id="PS51332">
    <property type="entry name" value="B12_BINDING"/>
    <property type="match status" value="1"/>
</dbReference>
<evidence type="ECO:0000256" key="2">
    <source>
        <dbReference type="ARBA" id="ARBA00022691"/>
    </source>
</evidence>
<evidence type="ECO:0000256" key="3">
    <source>
        <dbReference type="ARBA" id="ARBA00022723"/>
    </source>
</evidence>
<dbReference type="RefSeq" id="WP_068489291.1">
    <property type="nucleotide sequence ID" value="NZ_LWQT01000010.1"/>
</dbReference>
<feature type="domain" description="B12-binding" evidence="6">
    <location>
        <begin position="64"/>
        <end position="144"/>
    </location>
</feature>
<protein>
    <submittedName>
        <fullName evidence="8">Uncharacterized protein</fullName>
    </submittedName>
</protein>
<keyword evidence="2" id="KW-0949">S-adenosyl-L-methionine</keyword>
<dbReference type="Gene3D" id="3.40.50.280">
    <property type="entry name" value="Cobalamin-binding domain"/>
    <property type="match status" value="1"/>
</dbReference>
<dbReference type="InterPro" id="IPR006638">
    <property type="entry name" value="Elp3/MiaA/NifB-like_rSAM"/>
</dbReference>
<evidence type="ECO:0000313" key="9">
    <source>
        <dbReference type="Proteomes" id="UP000078428"/>
    </source>
</evidence>
<organism evidence="8 9">
    <name type="scientific">Paramagnetospirillum marisnigri</name>
    <dbReference type="NCBI Taxonomy" id="1285242"/>
    <lineage>
        <taxon>Bacteria</taxon>
        <taxon>Pseudomonadati</taxon>
        <taxon>Pseudomonadota</taxon>
        <taxon>Alphaproteobacteria</taxon>
        <taxon>Rhodospirillales</taxon>
        <taxon>Magnetospirillaceae</taxon>
        <taxon>Paramagnetospirillum</taxon>
    </lineage>
</organism>
<evidence type="ECO:0000259" key="6">
    <source>
        <dbReference type="PROSITE" id="PS51332"/>
    </source>
</evidence>
<keyword evidence="4" id="KW-0408">Iron</keyword>
<dbReference type="SFLD" id="SFLDG01082">
    <property type="entry name" value="B12-binding_domain_containing"/>
    <property type="match status" value="1"/>
</dbReference>
<dbReference type="CDD" id="cd02068">
    <property type="entry name" value="radical_SAM_B12_BD"/>
    <property type="match status" value="1"/>
</dbReference>
<dbReference type="SFLD" id="SFLDS00029">
    <property type="entry name" value="Radical_SAM"/>
    <property type="match status" value="1"/>
</dbReference>
<dbReference type="SFLD" id="SFLDG01123">
    <property type="entry name" value="methyltransferase_(Class_B)"/>
    <property type="match status" value="1"/>
</dbReference>
<dbReference type="Pfam" id="PF04055">
    <property type="entry name" value="Radical_SAM"/>
    <property type="match status" value="1"/>
</dbReference>
<dbReference type="PROSITE" id="PS51918">
    <property type="entry name" value="RADICAL_SAM"/>
    <property type="match status" value="1"/>
</dbReference>
<comment type="caution">
    <text evidence="8">The sequence shown here is derived from an EMBL/GenBank/DDBJ whole genome shotgun (WGS) entry which is preliminary data.</text>
</comment>
<evidence type="ECO:0000256" key="1">
    <source>
        <dbReference type="ARBA" id="ARBA00001966"/>
    </source>
</evidence>
<feature type="domain" description="Radical SAM core" evidence="7">
    <location>
        <begin position="191"/>
        <end position="419"/>
    </location>
</feature>
<dbReference type="InterPro" id="IPR051198">
    <property type="entry name" value="BchE-like"/>
</dbReference>
<accession>A0A178MZL6</accession>
<dbReference type="GO" id="GO:0051539">
    <property type="term" value="F:4 iron, 4 sulfur cluster binding"/>
    <property type="evidence" value="ECO:0007669"/>
    <property type="project" value="UniProtKB-KW"/>
</dbReference>
<dbReference type="GO" id="GO:0003824">
    <property type="term" value="F:catalytic activity"/>
    <property type="evidence" value="ECO:0007669"/>
    <property type="project" value="InterPro"/>
</dbReference>
<dbReference type="AlphaFoldDB" id="A0A178MZL6"/>
<dbReference type="SUPFAM" id="SSF102114">
    <property type="entry name" value="Radical SAM enzymes"/>
    <property type="match status" value="1"/>
</dbReference>
<evidence type="ECO:0000259" key="7">
    <source>
        <dbReference type="PROSITE" id="PS51918"/>
    </source>
</evidence>
<evidence type="ECO:0000256" key="4">
    <source>
        <dbReference type="ARBA" id="ARBA00023004"/>
    </source>
</evidence>
<gene>
    <name evidence="8" type="ORF">A6A04_10605</name>
</gene>
<dbReference type="InterPro" id="IPR007197">
    <property type="entry name" value="rSAM"/>
</dbReference>
<evidence type="ECO:0000313" key="8">
    <source>
        <dbReference type="EMBL" id="OAN56001.1"/>
    </source>
</evidence>
<dbReference type="GO" id="GO:0046872">
    <property type="term" value="F:metal ion binding"/>
    <property type="evidence" value="ECO:0007669"/>
    <property type="project" value="UniProtKB-KW"/>
</dbReference>
<dbReference type="SMART" id="SM00729">
    <property type="entry name" value="Elp3"/>
    <property type="match status" value="1"/>
</dbReference>
<proteinExistence type="predicted"/>
<dbReference type="PANTHER" id="PTHR43409:SF16">
    <property type="entry name" value="SLR0320 PROTEIN"/>
    <property type="match status" value="1"/>
</dbReference>
<dbReference type="InterPro" id="IPR023404">
    <property type="entry name" value="rSAM_horseshoe"/>
</dbReference>
<dbReference type="OrthoDB" id="9801424at2"/>
<dbReference type="InterPro" id="IPR034466">
    <property type="entry name" value="Methyltransferase_Class_B"/>
</dbReference>
<dbReference type="GO" id="GO:0031419">
    <property type="term" value="F:cobalamin binding"/>
    <property type="evidence" value="ECO:0007669"/>
    <property type="project" value="InterPro"/>
</dbReference>
<keyword evidence="5" id="KW-0411">Iron-sulfur</keyword>
<sequence length="659" mass="75569">MTGLKRVYFNEFNVLMGDAAYLPLVSGLLHAHALTSEKVRATYEFAPYLFHIDSPANILAHYDKPPAVAAFSLLMWNEQLNLHIAAEIKRRHPDCVIVFGGAQVPHHPEEFFATYPFVDVAVRGEGEEAFTEILERLADGADLDNLAGVSWRAPDGTIHAAENEREFQRDLDVYPSPYLEGLYDELMASRPDVTFQAIVETNRGCPFHCTFCYWGKGGLSRKYRYHGLDRVSAEIVWMGENKIRYVFNADSNFGMNKRDREIADLLVETKRKYGFPEKFRTCYGKNTDDKIFEIGNLFHEHQLEKGITISYQSTDPTVQKNIKRDNIKLSVARELHQRFNKLDVPVYTELIIGLPGETEETWRKGIDEILSSGLKNQLFMYFCQVYPNTDLADPEYVREHGLVTQRVELNEIHGSVRHSDWVAEYEDLVVTSSTMPLDSWKRMAMLSWMTMLMHSLKLGFFVMCWMHEKLGVRHSDYFQRLISVSPEDEAPMLSAQLALFQDKLGRIGRGEGRGCILPDCGVIYWDVEEAAFLDLSRDFGAFYDELERLTRGYLKDRGIAYDSEELAEVFHYQRLRLPTPAGSLAGRHGFAHSVPSYFETFFDDHRVDLARRPEVLVVEPRDFGGDRERFARETILWGRKSGTMLAKARVAELEAQLAG</sequence>
<dbReference type="Proteomes" id="UP000078428">
    <property type="component" value="Unassembled WGS sequence"/>
</dbReference>
<dbReference type="GO" id="GO:0005829">
    <property type="term" value="C:cytosol"/>
    <property type="evidence" value="ECO:0007669"/>
    <property type="project" value="TreeGrafter"/>
</dbReference>
<comment type="cofactor">
    <cofactor evidence="1">
        <name>[4Fe-4S] cluster</name>
        <dbReference type="ChEBI" id="CHEBI:49883"/>
    </cofactor>
</comment>
<keyword evidence="9" id="KW-1185">Reference proteome</keyword>
<dbReference type="Gene3D" id="3.80.30.20">
    <property type="entry name" value="tm_1862 like domain"/>
    <property type="match status" value="1"/>
</dbReference>
<dbReference type="EMBL" id="LWQT01000010">
    <property type="protein sequence ID" value="OAN56001.1"/>
    <property type="molecule type" value="Genomic_DNA"/>
</dbReference>
<dbReference type="InterPro" id="IPR006158">
    <property type="entry name" value="Cobalamin-bd"/>
</dbReference>
<keyword evidence="3" id="KW-0479">Metal-binding</keyword>
<dbReference type="Pfam" id="PF02310">
    <property type="entry name" value="B12-binding"/>
    <property type="match status" value="1"/>
</dbReference>
<evidence type="ECO:0000256" key="5">
    <source>
        <dbReference type="ARBA" id="ARBA00023014"/>
    </source>
</evidence>
<reference evidence="8 9" key="1">
    <citation type="submission" date="2016-04" db="EMBL/GenBank/DDBJ databases">
        <title>Draft genome sequence of freshwater magnetotactic bacteria Magnetospirillum marisnigri SP-1 and Magnetospirillum moscoviense BB-1.</title>
        <authorList>
            <person name="Koziaeva V."/>
            <person name="Dziuba M.V."/>
            <person name="Ivanov T.M."/>
            <person name="Kuznetsov B."/>
            <person name="Grouzdev D.S."/>
        </authorList>
    </citation>
    <scope>NUCLEOTIDE SEQUENCE [LARGE SCALE GENOMIC DNA]</scope>
    <source>
        <strain evidence="8 9">SP-1</strain>
    </source>
</reference>
<name>A0A178MZL6_9PROT</name>
<dbReference type="CDD" id="cd01335">
    <property type="entry name" value="Radical_SAM"/>
    <property type="match status" value="1"/>
</dbReference>
<dbReference type="STRING" id="1285242.A6A04_10605"/>
<dbReference type="PANTHER" id="PTHR43409">
    <property type="entry name" value="ANAEROBIC MAGNESIUM-PROTOPORPHYRIN IX MONOMETHYL ESTER CYCLASE-RELATED"/>
    <property type="match status" value="1"/>
</dbReference>